<evidence type="ECO:0000313" key="3">
    <source>
        <dbReference type="Proteomes" id="UP000191980"/>
    </source>
</evidence>
<evidence type="ECO:0000313" key="2">
    <source>
        <dbReference type="EMBL" id="OQK15445.1"/>
    </source>
</evidence>
<name>A0A1V8M1M6_9GAMM</name>
<dbReference type="Proteomes" id="UP000191980">
    <property type="component" value="Unassembled WGS sequence"/>
</dbReference>
<reference evidence="2 3" key="1">
    <citation type="submission" date="2015-12" db="EMBL/GenBank/DDBJ databases">
        <authorList>
            <person name="Shamseldin A."/>
            <person name="Moawad H."/>
            <person name="Abd El-Rahim W.M."/>
            <person name="Sadowsky M.J."/>
        </authorList>
    </citation>
    <scope>NUCLEOTIDE SEQUENCE [LARGE SCALE GENOMIC DNA]</scope>
    <source>
        <strain evidence="2 3">WF1</strain>
    </source>
</reference>
<protein>
    <submittedName>
        <fullName evidence="2">Uncharacterized protein</fullName>
    </submittedName>
</protein>
<gene>
    <name evidence="2" type="ORF">AU255_18425</name>
</gene>
<dbReference type="STRING" id="1420851.AU255_18425"/>
<keyword evidence="1" id="KW-0175">Coiled coil</keyword>
<accession>A0A1V8M1M6</accession>
<sequence>MINSYNQSKNELDKLISSLDNSNSDIRLAKSRLQEYTNTKIGIEEELKKNKIALKLKEFGAEQNLEIAKDCCPSCHQKVDDSLLLADTLVQPMSLNENIKYLDSQRKMVARYLKGLEQSIQKLEIQSTGLAEEISDKRMFCLSLKKDLRAFDVVSESEVRLKVQLEDKVSGLTNAIDFINESIEKLRIISIQYKKSRGELARIPTRKMSNYDSKKLRELQTSFRGLAQLFGFRSAPTTDIEINPTLFPYLSGIELREVNTDIKSDSSASDFVRLIWAYLISIYSVSNKYNGNHLGFLVFDEPAQHSMAVSSINSLFKALSKEGALQSIVAASFDESDRVFSESVDGVEYKLITVGEKLLKPLAPKA</sequence>
<keyword evidence="3" id="KW-1185">Reference proteome</keyword>
<organism evidence="2 3">
    <name type="scientific">Methyloprofundus sedimenti</name>
    <dbReference type="NCBI Taxonomy" id="1420851"/>
    <lineage>
        <taxon>Bacteria</taxon>
        <taxon>Pseudomonadati</taxon>
        <taxon>Pseudomonadota</taxon>
        <taxon>Gammaproteobacteria</taxon>
        <taxon>Methylococcales</taxon>
        <taxon>Methylococcaceae</taxon>
        <taxon>Methyloprofundus</taxon>
    </lineage>
</organism>
<dbReference type="OrthoDB" id="8107482at2"/>
<dbReference type="EMBL" id="LPUF01000004">
    <property type="protein sequence ID" value="OQK15445.1"/>
    <property type="molecule type" value="Genomic_DNA"/>
</dbReference>
<feature type="coiled-coil region" evidence="1">
    <location>
        <begin position="5"/>
        <end position="46"/>
    </location>
</feature>
<evidence type="ECO:0000256" key="1">
    <source>
        <dbReference type="SAM" id="Coils"/>
    </source>
</evidence>
<comment type="caution">
    <text evidence="2">The sequence shown here is derived from an EMBL/GenBank/DDBJ whole genome shotgun (WGS) entry which is preliminary data.</text>
</comment>
<dbReference type="RefSeq" id="WP_080524384.1">
    <property type="nucleotide sequence ID" value="NZ_LPUF01000004.1"/>
</dbReference>
<dbReference type="AlphaFoldDB" id="A0A1V8M1M6"/>
<proteinExistence type="predicted"/>